<keyword evidence="16" id="KW-0694">RNA-binding</keyword>
<evidence type="ECO:0000256" key="17">
    <source>
        <dbReference type="ARBA" id="ARBA00023136"/>
    </source>
</evidence>
<dbReference type="InterPro" id="IPR012340">
    <property type="entry name" value="NA-bd_OB-fold"/>
</dbReference>
<dbReference type="Pfam" id="PF10150">
    <property type="entry name" value="RNase_E_G"/>
    <property type="match status" value="1"/>
</dbReference>
<feature type="compositionally biased region" description="Basic and acidic residues" evidence="18">
    <location>
        <begin position="856"/>
        <end position="868"/>
    </location>
</feature>
<keyword evidence="14" id="KW-0378">Hydrolase</keyword>
<dbReference type="Gene3D" id="2.40.50.140">
    <property type="entry name" value="Nucleic acid-binding proteins"/>
    <property type="match status" value="1"/>
</dbReference>
<dbReference type="NCBIfam" id="TIGR00757">
    <property type="entry name" value="RNaseEG"/>
    <property type="match status" value="1"/>
</dbReference>
<feature type="region of interest" description="Disordered" evidence="18">
    <location>
        <begin position="635"/>
        <end position="904"/>
    </location>
</feature>
<dbReference type="GO" id="GO:0006364">
    <property type="term" value="P:rRNA processing"/>
    <property type="evidence" value="ECO:0007669"/>
    <property type="project" value="UniProtKB-KW"/>
</dbReference>
<comment type="caution">
    <text evidence="20">The sequence shown here is derived from an EMBL/GenBank/DDBJ whole genome shotgun (WGS) entry which is preliminary data.</text>
</comment>
<dbReference type="InterPro" id="IPR048583">
    <property type="entry name" value="RNase_E_G_thioredoxin-like"/>
</dbReference>
<keyword evidence="7" id="KW-0997">Cell inner membrane</keyword>
<feature type="compositionally biased region" description="Basic and acidic residues" evidence="18">
    <location>
        <begin position="752"/>
        <end position="761"/>
    </location>
</feature>
<evidence type="ECO:0000256" key="5">
    <source>
        <dbReference type="ARBA" id="ARBA00022475"/>
    </source>
</evidence>
<evidence type="ECO:0000256" key="1">
    <source>
        <dbReference type="ARBA" id="ARBA00001946"/>
    </source>
</evidence>
<dbReference type="GO" id="GO:0008033">
    <property type="term" value="P:tRNA processing"/>
    <property type="evidence" value="ECO:0007669"/>
    <property type="project" value="UniProtKB-KW"/>
</dbReference>
<keyword evidence="6" id="KW-0963">Cytoplasm</keyword>
<dbReference type="Pfam" id="PF20833">
    <property type="entry name" value="RNase_E_G_Thio"/>
    <property type="match status" value="1"/>
</dbReference>
<evidence type="ECO:0000256" key="2">
    <source>
        <dbReference type="ARBA" id="ARBA00004496"/>
    </source>
</evidence>
<feature type="compositionally biased region" description="Low complexity" evidence="18">
    <location>
        <begin position="572"/>
        <end position="586"/>
    </location>
</feature>
<dbReference type="EMBL" id="PGXC01000020">
    <property type="protein sequence ID" value="PKK89327.1"/>
    <property type="molecule type" value="Genomic_DNA"/>
</dbReference>
<feature type="compositionally biased region" description="Polar residues" evidence="18">
    <location>
        <begin position="792"/>
        <end position="801"/>
    </location>
</feature>
<proteinExistence type="inferred from homology"/>
<evidence type="ECO:0000256" key="6">
    <source>
        <dbReference type="ARBA" id="ARBA00022490"/>
    </source>
</evidence>
<evidence type="ECO:0000256" key="4">
    <source>
        <dbReference type="ARBA" id="ARBA00017719"/>
    </source>
</evidence>
<keyword evidence="12" id="KW-0699">rRNA-binding</keyword>
<dbReference type="PANTHER" id="PTHR30001:SF1">
    <property type="entry name" value="RIBONUCLEASE E_G-LIKE PROTEIN, CHLOROPLASTIC"/>
    <property type="match status" value="1"/>
</dbReference>
<evidence type="ECO:0000256" key="14">
    <source>
        <dbReference type="ARBA" id="ARBA00022801"/>
    </source>
</evidence>
<dbReference type="SMART" id="SM00316">
    <property type="entry name" value="S1"/>
    <property type="match status" value="1"/>
</dbReference>
<dbReference type="Pfam" id="PF00575">
    <property type="entry name" value="S1"/>
    <property type="match status" value="1"/>
</dbReference>
<evidence type="ECO:0000256" key="3">
    <source>
        <dbReference type="ARBA" id="ARBA00005663"/>
    </source>
</evidence>
<keyword evidence="9" id="KW-0819">tRNA processing</keyword>
<feature type="compositionally biased region" description="Low complexity" evidence="18">
    <location>
        <begin position="516"/>
        <end position="535"/>
    </location>
</feature>
<feature type="compositionally biased region" description="Low complexity" evidence="18">
    <location>
        <begin position="762"/>
        <end position="774"/>
    </location>
</feature>
<dbReference type="Proteomes" id="UP000233256">
    <property type="component" value="Unassembled WGS sequence"/>
</dbReference>
<dbReference type="CDD" id="cd04453">
    <property type="entry name" value="S1_RNase_E"/>
    <property type="match status" value="1"/>
</dbReference>
<comment type="subcellular location">
    <subcellularLocation>
        <location evidence="2">Cytoplasm</location>
    </subcellularLocation>
</comment>
<dbReference type="InterPro" id="IPR019307">
    <property type="entry name" value="RNA-bd_AU-1/RNase_E/G"/>
</dbReference>
<evidence type="ECO:0000256" key="8">
    <source>
        <dbReference type="ARBA" id="ARBA00022552"/>
    </source>
</evidence>
<evidence type="ECO:0000313" key="21">
    <source>
        <dbReference type="Proteomes" id="UP000233256"/>
    </source>
</evidence>
<feature type="compositionally biased region" description="Low complexity" evidence="18">
    <location>
        <begin position="819"/>
        <end position="830"/>
    </location>
</feature>
<evidence type="ECO:0000313" key="20">
    <source>
        <dbReference type="EMBL" id="PKK89327.1"/>
    </source>
</evidence>
<feature type="domain" description="S1 motif" evidence="19">
    <location>
        <begin position="36"/>
        <end position="118"/>
    </location>
</feature>
<feature type="compositionally biased region" description="Low complexity" evidence="18">
    <location>
        <begin position="679"/>
        <end position="723"/>
    </location>
</feature>
<dbReference type="GO" id="GO:0046872">
    <property type="term" value="F:metal ion binding"/>
    <property type="evidence" value="ECO:0007669"/>
    <property type="project" value="UniProtKB-KW"/>
</dbReference>
<evidence type="ECO:0000256" key="16">
    <source>
        <dbReference type="ARBA" id="ARBA00022884"/>
    </source>
</evidence>
<evidence type="ECO:0000256" key="15">
    <source>
        <dbReference type="ARBA" id="ARBA00022842"/>
    </source>
</evidence>
<evidence type="ECO:0000259" key="19">
    <source>
        <dbReference type="PROSITE" id="PS50126"/>
    </source>
</evidence>
<name>A0A2N1PLV2_9BACT</name>
<dbReference type="GO" id="GO:0016787">
    <property type="term" value="F:hydrolase activity"/>
    <property type="evidence" value="ECO:0007669"/>
    <property type="project" value="UniProtKB-KW"/>
</dbReference>
<dbReference type="GO" id="GO:0004519">
    <property type="term" value="F:endonuclease activity"/>
    <property type="evidence" value="ECO:0007669"/>
    <property type="project" value="UniProtKB-KW"/>
</dbReference>
<keyword evidence="17" id="KW-0472">Membrane</keyword>
<dbReference type="AlphaFoldDB" id="A0A2N1PLV2"/>
<dbReference type="Gene3D" id="3.40.1260.20">
    <property type="entry name" value="Ribonuclease E, catalytic domain"/>
    <property type="match status" value="1"/>
</dbReference>
<comment type="similarity">
    <text evidence="3">Belongs to the RNase E/G family. RNase G subfamily.</text>
</comment>
<keyword evidence="13" id="KW-0255">Endonuclease</keyword>
<dbReference type="PROSITE" id="PS50126">
    <property type="entry name" value="S1"/>
    <property type="match status" value="1"/>
</dbReference>
<evidence type="ECO:0000256" key="12">
    <source>
        <dbReference type="ARBA" id="ARBA00022730"/>
    </source>
</evidence>
<feature type="compositionally biased region" description="Basic residues" evidence="18">
    <location>
        <begin position="882"/>
        <end position="894"/>
    </location>
</feature>
<sequence>MLINAKHEEECRVAVIENGMLLSFNVEKAGSLKTKGNVYKAIIVRVEPSLQAVFVNFGAKKNGFLPFRDVHPTYFRCEYPEANPHYVNIQEALKTGQELVVQVLREENELKGAALTTYLSIPGRYTVLLPGSEQRGISQKIDDPKQRDRFREMLAELDIPEGLGLIVRTAGEGRTKIEIKKDLSYVLRLWNEIKDKVMQQPNPSILYEESDLASTMVRDYFTPDVTEILVDNKPVYTRIKSFVETVMPRFRSRVKYYQHEEPIFDRYSIESQVDEIFSPRVSLKSGGFIVFTQTEAMVTVDINSGRFKSCDDIEETAYRINVEAAGAISRHLSLRDLGGIIAIDFIDMRSKKHRMNVEKEIKAAFRNDKAKTDFGKIDQFGVLVMSRQRLGTSLQQIISKPCSNCNGTGLVRAPETIAVQILRETRKISLRDNIAGITITASREVAAYLLNRKRAIILDMEKKASSTLAIQWDDDFSNHQYTFSILNRDGQDARDITVSDVRGTNGHGTSYRDRPQSGSSNRSNGSGSSQPSQRPASQGTDRYAQRPGSQGAAQPPQTGSPSVSPPSPPASAPASGGSQSAGQQASKPVIIRGSGLTISELATVKPDYSNTSESADTASVSESAKVDYLANVKSAEVSAQPEAETTPEAVSNQVADNSNSRDSASGRRSGYRRYRRPARSNSESRSSSAPAAPSQDSGSSAVSAPFEPSASSSAPSLTHSVSPAVPAEATRVAAAPASAPVSASGSASAVKSDSDADKSADKSGGSNQRSTASRSRSRSSRPRPSASRSTVSDEASVQSVKSDPVKSQIIKADSKPALKAEVAAVEAKPASPRPARRRTASRVTAKSDKPVASSDTKVDVKASDKPSTSEKQSAPTVEKPKPVRRPAARRKPAAKPKPSEPADS</sequence>
<keyword evidence="8" id="KW-0698">rRNA processing</keyword>
<keyword evidence="15" id="KW-0460">Magnesium</keyword>
<dbReference type="PANTHER" id="PTHR30001">
    <property type="entry name" value="RIBONUCLEASE"/>
    <property type="match status" value="1"/>
</dbReference>
<reference evidence="20 21" key="1">
    <citation type="journal article" date="2017" name="ISME J.">
        <title>Potential for microbial H2 and metal transformations associated with novel bacteria and archaea in deep terrestrial subsurface sediments.</title>
        <authorList>
            <person name="Hernsdorf A.W."/>
            <person name="Amano Y."/>
            <person name="Miyakawa K."/>
            <person name="Ise K."/>
            <person name="Suzuki Y."/>
            <person name="Anantharaman K."/>
            <person name="Probst A."/>
            <person name="Burstein D."/>
            <person name="Thomas B.C."/>
            <person name="Banfield J.F."/>
        </authorList>
    </citation>
    <scope>NUCLEOTIDE SEQUENCE [LARGE SCALE GENOMIC DNA]</scope>
    <source>
        <strain evidence="20">HGW-Wallbacteria-1</strain>
    </source>
</reference>
<evidence type="ECO:0000256" key="11">
    <source>
        <dbReference type="ARBA" id="ARBA00022723"/>
    </source>
</evidence>
<evidence type="ECO:0000256" key="10">
    <source>
        <dbReference type="ARBA" id="ARBA00022722"/>
    </source>
</evidence>
<protein>
    <recommendedName>
        <fullName evidence="4">Ribonuclease G</fullName>
    </recommendedName>
</protein>
<evidence type="ECO:0000256" key="7">
    <source>
        <dbReference type="ARBA" id="ARBA00022519"/>
    </source>
</evidence>
<feature type="compositionally biased region" description="Basic residues" evidence="18">
    <location>
        <begin position="669"/>
        <end position="678"/>
    </location>
</feature>
<evidence type="ECO:0000256" key="9">
    <source>
        <dbReference type="ARBA" id="ARBA00022694"/>
    </source>
</evidence>
<dbReference type="GO" id="GO:0004540">
    <property type="term" value="F:RNA nuclease activity"/>
    <property type="evidence" value="ECO:0007669"/>
    <property type="project" value="InterPro"/>
</dbReference>
<comment type="cofactor">
    <cofactor evidence="1">
        <name>Mg(2+)</name>
        <dbReference type="ChEBI" id="CHEBI:18420"/>
    </cofactor>
</comment>
<feature type="region of interest" description="Disordered" evidence="18">
    <location>
        <begin position="499"/>
        <end position="586"/>
    </location>
</feature>
<dbReference type="GO" id="GO:0019843">
    <property type="term" value="F:rRNA binding"/>
    <property type="evidence" value="ECO:0007669"/>
    <property type="project" value="UniProtKB-KW"/>
</dbReference>
<organism evidence="20 21">
    <name type="scientific">Candidatus Wallbacteria bacterium HGW-Wallbacteria-1</name>
    <dbReference type="NCBI Taxonomy" id="2013854"/>
    <lineage>
        <taxon>Bacteria</taxon>
        <taxon>Candidatus Walliibacteriota</taxon>
    </lineage>
</organism>
<evidence type="ECO:0000256" key="13">
    <source>
        <dbReference type="ARBA" id="ARBA00022759"/>
    </source>
</evidence>
<keyword evidence="5" id="KW-1003">Cell membrane</keyword>
<evidence type="ECO:0000256" key="18">
    <source>
        <dbReference type="SAM" id="MobiDB-lite"/>
    </source>
</evidence>
<gene>
    <name evidence="20" type="ORF">CVV64_14785</name>
</gene>
<dbReference type="GO" id="GO:0005737">
    <property type="term" value="C:cytoplasm"/>
    <property type="evidence" value="ECO:0007669"/>
    <property type="project" value="UniProtKB-SubCell"/>
</dbReference>
<keyword evidence="11" id="KW-0479">Metal-binding</keyword>
<keyword evidence="10" id="KW-0540">Nuclease</keyword>
<dbReference type="InterPro" id="IPR003029">
    <property type="entry name" value="S1_domain"/>
</dbReference>
<accession>A0A2N1PLV2</accession>
<feature type="compositionally biased region" description="Low complexity" evidence="18">
    <location>
        <begin position="655"/>
        <end position="668"/>
    </location>
</feature>
<dbReference type="InterPro" id="IPR004659">
    <property type="entry name" value="RNase_E/G"/>
</dbReference>
<dbReference type="SUPFAM" id="SSF50249">
    <property type="entry name" value="Nucleic acid-binding proteins"/>
    <property type="match status" value="1"/>
</dbReference>
<feature type="compositionally biased region" description="Low complexity" evidence="18">
    <location>
        <begin position="732"/>
        <end position="751"/>
    </location>
</feature>